<evidence type="ECO:0000313" key="1">
    <source>
        <dbReference type="EMBL" id="KAG7168368.1"/>
    </source>
</evidence>
<dbReference type="PANTHER" id="PTHR45913:SF21">
    <property type="entry name" value="DUF4371 DOMAIN-CONTAINING PROTEIN"/>
    <property type="match status" value="1"/>
</dbReference>
<dbReference type="AlphaFoldDB" id="A0A8J5MYB6"/>
<gene>
    <name evidence="1" type="ORF">Hamer_G002396</name>
</gene>
<dbReference type="PANTHER" id="PTHR45913">
    <property type="entry name" value="EPM2A-INTERACTING PROTEIN 1"/>
    <property type="match status" value="1"/>
</dbReference>
<comment type="caution">
    <text evidence="1">The sequence shown here is derived from an EMBL/GenBank/DDBJ whole genome shotgun (WGS) entry which is preliminary data.</text>
</comment>
<protein>
    <submittedName>
        <fullName evidence="1">Uncharacterized protein</fullName>
    </submittedName>
</protein>
<dbReference type="Proteomes" id="UP000747542">
    <property type="component" value="Unassembled WGS sequence"/>
</dbReference>
<dbReference type="EMBL" id="JAHLQT010020073">
    <property type="protein sequence ID" value="KAG7168368.1"/>
    <property type="molecule type" value="Genomic_DNA"/>
</dbReference>
<name>A0A8J5MYB6_HOMAM</name>
<accession>A0A8J5MYB6</accession>
<proteinExistence type="predicted"/>
<reference evidence="1" key="1">
    <citation type="journal article" date="2021" name="Sci. Adv.">
        <title>The American lobster genome reveals insights on longevity, neural, and immune adaptations.</title>
        <authorList>
            <person name="Polinski J.M."/>
            <person name="Zimin A.V."/>
            <person name="Clark K.F."/>
            <person name="Kohn A.B."/>
            <person name="Sadowski N."/>
            <person name="Timp W."/>
            <person name="Ptitsyn A."/>
            <person name="Khanna P."/>
            <person name="Romanova D.Y."/>
            <person name="Williams P."/>
            <person name="Greenwood S.J."/>
            <person name="Moroz L.L."/>
            <person name="Walt D.R."/>
            <person name="Bodnar A.G."/>
        </authorList>
    </citation>
    <scope>NUCLEOTIDE SEQUENCE</scope>
    <source>
        <strain evidence="1">GMGI-L3</strain>
    </source>
</reference>
<sequence length="116" mass="13472">MKDHKLEEYKDKLQGLLDNFLTRFDDLQQLKPCFAFLVNPFKVDVINVGCLILSPLATDSSAVKMELIEFQEDLGLKRIHKSQSSVELWKQVPETKYPELKKTSVTHLNFQHNILL</sequence>
<evidence type="ECO:0000313" key="2">
    <source>
        <dbReference type="Proteomes" id="UP000747542"/>
    </source>
</evidence>
<organism evidence="1 2">
    <name type="scientific">Homarus americanus</name>
    <name type="common">American lobster</name>
    <dbReference type="NCBI Taxonomy" id="6706"/>
    <lineage>
        <taxon>Eukaryota</taxon>
        <taxon>Metazoa</taxon>
        <taxon>Ecdysozoa</taxon>
        <taxon>Arthropoda</taxon>
        <taxon>Crustacea</taxon>
        <taxon>Multicrustacea</taxon>
        <taxon>Malacostraca</taxon>
        <taxon>Eumalacostraca</taxon>
        <taxon>Eucarida</taxon>
        <taxon>Decapoda</taxon>
        <taxon>Pleocyemata</taxon>
        <taxon>Astacidea</taxon>
        <taxon>Nephropoidea</taxon>
        <taxon>Nephropidae</taxon>
        <taxon>Homarus</taxon>
    </lineage>
</organism>
<keyword evidence="2" id="KW-1185">Reference proteome</keyword>